<feature type="transmembrane region" description="Helical" evidence="2">
    <location>
        <begin position="79"/>
        <end position="97"/>
    </location>
</feature>
<accession>A0ABX0XTP7</accession>
<feature type="region of interest" description="Disordered" evidence="1">
    <location>
        <begin position="1"/>
        <end position="41"/>
    </location>
</feature>
<keyword evidence="4" id="KW-1185">Reference proteome</keyword>
<dbReference type="EMBL" id="JAATVY010000003">
    <property type="protein sequence ID" value="NJC69277.1"/>
    <property type="molecule type" value="Genomic_DNA"/>
</dbReference>
<evidence type="ECO:0000256" key="2">
    <source>
        <dbReference type="SAM" id="Phobius"/>
    </source>
</evidence>
<feature type="transmembrane region" description="Helical" evidence="2">
    <location>
        <begin position="129"/>
        <end position="147"/>
    </location>
</feature>
<protein>
    <recommendedName>
        <fullName evidence="5">CDP-diglyceride synthetase</fullName>
    </recommendedName>
</protein>
<organism evidence="3 4">
    <name type="scientific">Planosporangium thailandense</name>
    <dbReference type="NCBI Taxonomy" id="765197"/>
    <lineage>
        <taxon>Bacteria</taxon>
        <taxon>Bacillati</taxon>
        <taxon>Actinomycetota</taxon>
        <taxon>Actinomycetes</taxon>
        <taxon>Micromonosporales</taxon>
        <taxon>Micromonosporaceae</taxon>
        <taxon>Planosporangium</taxon>
    </lineage>
</organism>
<keyword evidence="2" id="KW-0472">Membrane</keyword>
<sequence length="343" mass="33784">MGGPGGYPDDQSGYEGRRRHRETRRGRRRAGAGDTRPTERWPDAAAAVLAGDDPTGQIPVMDDGPGEAAAVPVSRTSTLAVAGCAALLTLVLVLGALAPAGAYAAVVFAVQALYVAAWATAARPPAPRIVAGVGLAAAVAADVAATLADPASLAPLAYVVAAGFVAGVVGQLARRAGRDRVTESLGSTLVVVVGAVSLASLVVLARHPRGTQAIVACLLAAGAAVAVARLTDAVAPRPRFVPDVPRGRVGVLLGVLVGTGAAAAAGSLDTGVTIGAVAAAGLATALIAVVVDLSVSYVEAGRRLAGMATAPSPARLAQGPLGAFALAAPVMYAASALLLLDYL</sequence>
<gene>
    <name evidence="3" type="ORF">HC031_06020</name>
</gene>
<evidence type="ECO:0000313" key="4">
    <source>
        <dbReference type="Proteomes" id="UP000722989"/>
    </source>
</evidence>
<comment type="caution">
    <text evidence="3">The sequence shown here is derived from an EMBL/GenBank/DDBJ whole genome shotgun (WGS) entry which is preliminary data.</text>
</comment>
<evidence type="ECO:0008006" key="5">
    <source>
        <dbReference type="Google" id="ProtNLM"/>
    </source>
</evidence>
<feature type="transmembrane region" description="Helical" evidence="2">
    <location>
        <begin position="153"/>
        <end position="173"/>
    </location>
</feature>
<reference evidence="3 4" key="1">
    <citation type="submission" date="2020-03" db="EMBL/GenBank/DDBJ databases">
        <title>WGS of the type strain of Planosporangium spp.</title>
        <authorList>
            <person name="Thawai C."/>
        </authorList>
    </citation>
    <scope>NUCLEOTIDE SEQUENCE [LARGE SCALE GENOMIC DNA]</scope>
    <source>
        <strain evidence="3 4">TBRC 5610</strain>
    </source>
</reference>
<proteinExistence type="predicted"/>
<keyword evidence="2" id="KW-0812">Transmembrane</keyword>
<dbReference type="Proteomes" id="UP000722989">
    <property type="component" value="Unassembled WGS sequence"/>
</dbReference>
<feature type="transmembrane region" description="Helical" evidence="2">
    <location>
        <begin position="211"/>
        <end position="228"/>
    </location>
</feature>
<name>A0ABX0XTP7_9ACTN</name>
<feature type="transmembrane region" description="Helical" evidence="2">
    <location>
        <begin position="249"/>
        <end position="268"/>
    </location>
</feature>
<feature type="transmembrane region" description="Helical" evidence="2">
    <location>
        <begin position="185"/>
        <end position="205"/>
    </location>
</feature>
<evidence type="ECO:0000313" key="3">
    <source>
        <dbReference type="EMBL" id="NJC69277.1"/>
    </source>
</evidence>
<feature type="compositionally biased region" description="Basic residues" evidence="1">
    <location>
        <begin position="17"/>
        <end position="30"/>
    </location>
</feature>
<evidence type="ECO:0000256" key="1">
    <source>
        <dbReference type="SAM" id="MobiDB-lite"/>
    </source>
</evidence>
<feature type="transmembrane region" description="Helical" evidence="2">
    <location>
        <begin position="274"/>
        <end position="298"/>
    </location>
</feature>
<feature type="transmembrane region" description="Helical" evidence="2">
    <location>
        <begin position="319"/>
        <end position="340"/>
    </location>
</feature>
<keyword evidence="2" id="KW-1133">Transmembrane helix</keyword>